<dbReference type="EMBL" id="CM045763">
    <property type="protein sequence ID" value="KAI8021960.1"/>
    <property type="molecule type" value="Genomic_DNA"/>
</dbReference>
<sequence length="72" mass="8258">MIITRKKFCQRKSAIDLCLRVYPQANETLAIRASDSEVVSSIAGFKIWVFEVKGYWFLVSCLFCNQFLSSSL</sequence>
<dbReference type="Proteomes" id="UP001060215">
    <property type="component" value="Chromosome 6"/>
</dbReference>
<reference evidence="1 2" key="1">
    <citation type="journal article" date="2022" name="Plant J.">
        <title>Chromosome-level genome of Camellia lanceoleosa provides a valuable resource for understanding genome evolution and self-incompatibility.</title>
        <authorList>
            <person name="Gong W."/>
            <person name="Xiao S."/>
            <person name="Wang L."/>
            <person name="Liao Z."/>
            <person name="Chang Y."/>
            <person name="Mo W."/>
            <person name="Hu G."/>
            <person name="Li W."/>
            <person name="Zhao G."/>
            <person name="Zhu H."/>
            <person name="Hu X."/>
            <person name="Ji K."/>
            <person name="Xiang X."/>
            <person name="Song Q."/>
            <person name="Yuan D."/>
            <person name="Jin S."/>
            <person name="Zhang L."/>
        </authorList>
    </citation>
    <scope>NUCLEOTIDE SEQUENCE [LARGE SCALE GENOMIC DNA]</scope>
    <source>
        <strain evidence="1">SQ_2022a</strain>
    </source>
</reference>
<proteinExistence type="predicted"/>
<gene>
    <name evidence="1" type="ORF">LOK49_LG03G02640</name>
</gene>
<comment type="caution">
    <text evidence="1">The sequence shown here is derived from an EMBL/GenBank/DDBJ whole genome shotgun (WGS) entry which is preliminary data.</text>
</comment>
<evidence type="ECO:0000313" key="1">
    <source>
        <dbReference type="EMBL" id="KAI8021960.1"/>
    </source>
</evidence>
<accession>A0ACC0IAU2</accession>
<organism evidence="1 2">
    <name type="scientific">Camellia lanceoleosa</name>
    <dbReference type="NCBI Taxonomy" id="1840588"/>
    <lineage>
        <taxon>Eukaryota</taxon>
        <taxon>Viridiplantae</taxon>
        <taxon>Streptophyta</taxon>
        <taxon>Embryophyta</taxon>
        <taxon>Tracheophyta</taxon>
        <taxon>Spermatophyta</taxon>
        <taxon>Magnoliopsida</taxon>
        <taxon>eudicotyledons</taxon>
        <taxon>Gunneridae</taxon>
        <taxon>Pentapetalae</taxon>
        <taxon>asterids</taxon>
        <taxon>Ericales</taxon>
        <taxon>Theaceae</taxon>
        <taxon>Camellia</taxon>
    </lineage>
</organism>
<keyword evidence="2" id="KW-1185">Reference proteome</keyword>
<protein>
    <submittedName>
        <fullName evidence="1">Uncharacterized protein</fullName>
    </submittedName>
</protein>
<name>A0ACC0IAU2_9ERIC</name>
<evidence type="ECO:0000313" key="2">
    <source>
        <dbReference type="Proteomes" id="UP001060215"/>
    </source>
</evidence>